<dbReference type="GO" id="GO:0009055">
    <property type="term" value="F:electron transfer activity"/>
    <property type="evidence" value="ECO:0007669"/>
    <property type="project" value="InterPro"/>
</dbReference>
<evidence type="ECO:0000256" key="4">
    <source>
        <dbReference type="ARBA" id="ARBA00022764"/>
    </source>
</evidence>
<feature type="binding site" evidence="7">
    <location>
        <position position="70"/>
    </location>
    <ligand>
        <name>Cu cation</name>
        <dbReference type="ChEBI" id="CHEBI:23378"/>
    </ligand>
</feature>
<dbReference type="InterPro" id="IPR000923">
    <property type="entry name" value="BlueCu_1"/>
</dbReference>
<evidence type="ECO:0000256" key="3">
    <source>
        <dbReference type="ARBA" id="ARBA00022723"/>
    </source>
</evidence>
<evidence type="ECO:0000256" key="7">
    <source>
        <dbReference type="PIRSR" id="PIRSR602386-1"/>
    </source>
</evidence>
<comment type="subcellular location">
    <subcellularLocation>
        <location evidence="1">Periplasm</location>
    </subcellularLocation>
</comment>
<reference evidence="9 10" key="1">
    <citation type="journal article" date="2011" name="J. Bacteriol.">
        <title>Genome Sequence of an Ammonia-Oxidizing Soil Archaeon, "Candidatus Nitrosoarchaeum koreensis" MY1.</title>
        <authorList>
            <person name="Kim B.K."/>
            <person name="Jung M.Y."/>
            <person name="Yu D.S."/>
            <person name="Park S.J."/>
            <person name="Oh T.K."/>
            <person name="Rhee S.K."/>
            <person name="Kim J.F."/>
        </authorList>
    </citation>
    <scope>NUCLEOTIDE SEQUENCE [LARGE SCALE GENOMIC DNA]</scope>
    <source>
        <strain evidence="9 10">MY1</strain>
    </source>
</reference>
<dbReference type="PATRIC" id="fig|1001994.6.peg.1548"/>
<name>F9CUB9_9ARCH</name>
<evidence type="ECO:0000313" key="9">
    <source>
        <dbReference type="EMBL" id="EGP94320.1"/>
    </source>
</evidence>
<dbReference type="SUPFAM" id="SSF49503">
    <property type="entry name" value="Cupredoxins"/>
    <property type="match status" value="1"/>
</dbReference>
<protein>
    <submittedName>
        <fullName evidence="9">Blue (Type 1) copper domain protein</fullName>
    </submittedName>
</protein>
<dbReference type="PANTHER" id="PTHR36507">
    <property type="entry name" value="BLL1555 PROTEIN"/>
    <property type="match status" value="1"/>
</dbReference>
<dbReference type="Proteomes" id="UP000004440">
    <property type="component" value="Unassembled WGS sequence"/>
</dbReference>
<feature type="binding site" evidence="7">
    <location>
        <position position="109"/>
    </location>
    <ligand>
        <name>Cu cation</name>
        <dbReference type="ChEBI" id="CHEBI:23378"/>
    </ligand>
</feature>
<dbReference type="STRING" id="1001994.MY1_1567"/>
<dbReference type="InterPro" id="IPR052721">
    <property type="entry name" value="ET_Amicyanin"/>
</dbReference>
<feature type="binding site" evidence="7">
    <location>
        <position position="112"/>
    </location>
    <ligand>
        <name>Cu cation</name>
        <dbReference type="ChEBI" id="CHEBI:23378"/>
    </ligand>
</feature>
<dbReference type="Pfam" id="PF00127">
    <property type="entry name" value="Copper-bind"/>
    <property type="match status" value="1"/>
</dbReference>
<evidence type="ECO:0000256" key="1">
    <source>
        <dbReference type="ARBA" id="ARBA00004418"/>
    </source>
</evidence>
<evidence type="ECO:0000256" key="2">
    <source>
        <dbReference type="ARBA" id="ARBA00022448"/>
    </source>
</evidence>
<dbReference type="AlphaFoldDB" id="F9CUB9"/>
<dbReference type="PANTHER" id="PTHR36507:SF1">
    <property type="entry name" value="BLL1555 PROTEIN"/>
    <property type="match status" value="1"/>
</dbReference>
<dbReference type="InterPro" id="IPR002386">
    <property type="entry name" value="Amicyanin/Pseudoazurin"/>
</dbReference>
<organism evidence="9 10">
    <name type="scientific">Nitrosarchaeum koreense MY1</name>
    <dbReference type="NCBI Taxonomy" id="1001994"/>
    <lineage>
        <taxon>Archaea</taxon>
        <taxon>Nitrososphaerota</taxon>
        <taxon>Nitrososphaeria</taxon>
        <taxon>Nitrosopumilales</taxon>
        <taxon>Nitrosopumilaceae</taxon>
        <taxon>Nitrosarchaeum</taxon>
    </lineage>
</organism>
<feature type="domain" description="Blue (type 1) copper" evidence="8">
    <location>
        <begin position="41"/>
        <end position="120"/>
    </location>
</feature>
<dbReference type="EMBL" id="AFPU01000001">
    <property type="protein sequence ID" value="EGP94320.1"/>
    <property type="molecule type" value="Genomic_DNA"/>
</dbReference>
<evidence type="ECO:0000313" key="10">
    <source>
        <dbReference type="Proteomes" id="UP000004440"/>
    </source>
</evidence>
<dbReference type="InterPro" id="IPR008972">
    <property type="entry name" value="Cupredoxin"/>
</dbReference>
<comment type="cofactor">
    <cofactor evidence="7">
        <name>Cu cation</name>
        <dbReference type="ChEBI" id="CHEBI:23378"/>
    </cofactor>
    <text evidence="7">Binds 1 copper ion per subunit.</text>
</comment>
<keyword evidence="5" id="KW-0249">Electron transport</keyword>
<evidence type="ECO:0000259" key="8">
    <source>
        <dbReference type="Pfam" id="PF00127"/>
    </source>
</evidence>
<accession>F9CUB9</accession>
<dbReference type="Gene3D" id="2.60.40.420">
    <property type="entry name" value="Cupredoxins - blue copper proteins"/>
    <property type="match status" value="1"/>
</dbReference>
<proteinExistence type="predicted"/>
<keyword evidence="2" id="KW-0813">Transport</keyword>
<keyword evidence="3 7" id="KW-0479">Metal-binding</keyword>
<comment type="caution">
    <text evidence="9">The sequence shown here is derived from an EMBL/GenBank/DDBJ whole genome shotgun (WGS) entry which is preliminary data.</text>
</comment>
<sequence length="122" mass="13614">MVIGIALIPQNDNYVQTTDDSKPILKADVIMPTKVSRPGCEKTDSCYIPSKISIKSGDSVTWLNEDAAFHSVTSGYYGNQSGLFDSEYLDPEESFTFIFKNPGVYDYFCTLHPWMKGQVIAN</sequence>
<keyword evidence="4" id="KW-0574">Periplasm</keyword>
<evidence type="ECO:0000256" key="5">
    <source>
        <dbReference type="ARBA" id="ARBA00022982"/>
    </source>
</evidence>
<dbReference type="GO" id="GO:0042597">
    <property type="term" value="C:periplasmic space"/>
    <property type="evidence" value="ECO:0007669"/>
    <property type="project" value="UniProtKB-SubCell"/>
</dbReference>
<evidence type="ECO:0000256" key="6">
    <source>
        <dbReference type="ARBA" id="ARBA00023008"/>
    </source>
</evidence>
<keyword evidence="6 7" id="KW-0186">Copper</keyword>
<dbReference type="GO" id="GO:0005507">
    <property type="term" value="F:copper ion binding"/>
    <property type="evidence" value="ECO:0007669"/>
    <property type="project" value="InterPro"/>
</dbReference>
<feature type="binding site" evidence="7">
    <location>
        <position position="115"/>
    </location>
    <ligand>
        <name>Cu cation</name>
        <dbReference type="ChEBI" id="CHEBI:23378"/>
    </ligand>
</feature>
<gene>
    <name evidence="9" type="ORF">MY1_1567</name>
</gene>
<keyword evidence="10" id="KW-1185">Reference proteome</keyword>
<dbReference type="PRINTS" id="PR00155">
    <property type="entry name" value="AMICYANIN"/>
</dbReference>